<keyword evidence="3" id="KW-0520">NAD</keyword>
<dbReference type="Proteomes" id="UP000824193">
    <property type="component" value="Unassembled WGS sequence"/>
</dbReference>
<gene>
    <name evidence="9" type="ORF">H9865_01080</name>
</gene>
<dbReference type="PIRSF" id="PIRSF036492">
    <property type="entry name" value="ALDH"/>
    <property type="match status" value="1"/>
</dbReference>
<evidence type="ECO:0000259" key="8">
    <source>
        <dbReference type="Pfam" id="PF00171"/>
    </source>
</evidence>
<name>A0A9D2ADB5_9FIRM</name>
<feature type="active site" evidence="5">
    <location>
        <position position="243"/>
    </location>
</feature>
<reference evidence="9" key="1">
    <citation type="journal article" date="2021" name="PeerJ">
        <title>Extensive microbial diversity within the chicken gut microbiome revealed by metagenomics and culture.</title>
        <authorList>
            <person name="Gilroy R."/>
            <person name="Ravi A."/>
            <person name="Getino M."/>
            <person name="Pursley I."/>
            <person name="Horton D.L."/>
            <person name="Alikhan N.F."/>
            <person name="Baker D."/>
            <person name="Gharbi K."/>
            <person name="Hall N."/>
            <person name="Watson M."/>
            <person name="Adriaenssens E.M."/>
            <person name="Foster-Nyarko E."/>
            <person name="Jarju S."/>
            <person name="Secka A."/>
            <person name="Antonio M."/>
            <person name="Oren A."/>
            <person name="Chaudhuri R.R."/>
            <person name="La Ragione R."/>
            <person name="Hildebrand F."/>
            <person name="Pallen M.J."/>
        </authorList>
    </citation>
    <scope>NUCLEOTIDE SEQUENCE</scope>
    <source>
        <strain evidence="9">2239</strain>
    </source>
</reference>
<dbReference type="Pfam" id="PF00171">
    <property type="entry name" value="Aldedh"/>
    <property type="match status" value="1"/>
</dbReference>
<accession>A0A9D2ADB5</accession>
<protein>
    <recommendedName>
        <fullName evidence="4">Aldehyde dehydrogenase</fullName>
    </recommendedName>
</protein>
<evidence type="ECO:0000313" key="10">
    <source>
        <dbReference type="Proteomes" id="UP000824193"/>
    </source>
</evidence>
<reference evidence="9" key="2">
    <citation type="submission" date="2021-04" db="EMBL/GenBank/DDBJ databases">
        <authorList>
            <person name="Gilroy R."/>
        </authorList>
    </citation>
    <scope>NUCLEOTIDE SEQUENCE</scope>
    <source>
        <strain evidence="9">2239</strain>
    </source>
</reference>
<evidence type="ECO:0000313" key="9">
    <source>
        <dbReference type="EMBL" id="HIX04692.1"/>
    </source>
</evidence>
<organism evidence="9 10">
    <name type="scientific">Candidatus Allofournierella pullicola</name>
    <dbReference type="NCBI Taxonomy" id="2838596"/>
    <lineage>
        <taxon>Bacteria</taxon>
        <taxon>Bacillati</taxon>
        <taxon>Bacillota</taxon>
        <taxon>Clostridia</taxon>
        <taxon>Eubacteriales</taxon>
        <taxon>Oscillospiraceae</taxon>
        <taxon>Allofournierella</taxon>
    </lineage>
</organism>
<dbReference type="Gene3D" id="3.40.309.10">
    <property type="entry name" value="Aldehyde Dehydrogenase, Chain A, domain 2"/>
    <property type="match status" value="1"/>
</dbReference>
<dbReference type="Gene3D" id="3.40.605.10">
    <property type="entry name" value="Aldehyde Dehydrogenase, Chain A, domain 1"/>
    <property type="match status" value="1"/>
</dbReference>
<dbReference type="GO" id="GO:0006081">
    <property type="term" value="P:aldehyde metabolic process"/>
    <property type="evidence" value="ECO:0007669"/>
    <property type="project" value="InterPro"/>
</dbReference>
<dbReference type="InterPro" id="IPR016161">
    <property type="entry name" value="Ald_DH/histidinol_DH"/>
</dbReference>
<sequence>MDIESIVKRQREFFATGATLPVSARVDALKRLQANIRAAEKDLQAAMKQDLNKCGFESYMAEIGMVLDEVGHAIKKLPGWAKPKRARTPMSQFSAKSFILSEPYGVTLVMAPWNYPFLLSMDPVVGAVAAGNCVVLKPSAYAPATSAAMAKLIADTFDPGWVTVVEGGRKENSALLDQRFDFIFFTGGVTVGKLVMEKASHWLTPVILELGGKSPVLIDRTADIPLTAKRLAFGKVLNAGQTCVAPDYVLVDRTVKDRLVEELKKQFAAMLGPDPLHNPDYVRIINRKHFERVTGLLEGETILAGGKSRADEVSGWIEPTLVEGTADCKPMQEEIFGPILPLIPVDSMDEAIAFVNGREKPLALYLFTKDPAVEQKVLARCSFGGGCVNDTIIHLATHDMGFGGVGQSGMGNYHGKRSFDAFSHEKSIVKKALWLDLPMRYMPYTKKNEKMVRMFLK</sequence>
<dbReference type="InterPro" id="IPR016160">
    <property type="entry name" value="Ald_DH_CS_CYS"/>
</dbReference>
<dbReference type="FunFam" id="3.40.605.10:FF:000004">
    <property type="entry name" value="Aldehyde dehydrogenase"/>
    <property type="match status" value="1"/>
</dbReference>
<dbReference type="EMBL" id="DXFW01000002">
    <property type="protein sequence ID" value="HIX04692.1"/>
    <property type="molecule type" value="Genomic_DNA"/>
</dbReference>
<evidence type="ECO:0000256" key="4">
    <source>
        <dbReference type="PIRNR" id="PIRNR036492"/>
    </source>
</evidence>
<dbReference type="PANTHER" id="PTHR43570:SF16">
    <property type="entry name" value="ALDEHYDE DEHYDROGENASE TYPE III, ISOFORM Q"/>
    <property type="match status" value="1"/>
</dbReference>
<dbReference type="PANTHER" id="PTHR43570">
    <property type="entry name" value="ALDEHYDE DEHYDROGENASE"/>
    <property type="match status" value="1"/>
</dbReference>
<dbReference type="CDD" id="cd07136">
    <property type="entry name" value="ALDH_YwdH-P39616"/>
    <property type="match status" value="1"/>
</dbReference>
<evidence type="ECO:0000256" key="6">
    <source>
        <dbReference type="PROSITE-ProRule" id="PRU10007"/>
    </source>
</evidence>
<evidence type="ECO:0000256" key="3">
    <source>
        <dbReference type="ARBA" id="ARBA00023027"/>
    </source>
</evidence>
<dbReference type="FunFam" id="3.40.309.10:FF:000003">
    <property type="entry name" value="Aldehyde dehydrogenase"/>
    <property type="match status" value="1"/>
</dbReference>
<dbReference type="InterPro" id="IPR016162">
    <property type="entry name" value="Ald_DH_N"/>
</dbReference>
<evidence type="ECO:0000256" key="2">
    <source>
        <dbReference type="ARBA" id="ARBA00023002"/>
    </source>
</evidence>
<proteinExistence type="inferred from homology"/>
<dbReference type="InterPro" id="IPR016163">
    <property type="entry name" value="Ald_DH_C"/>
</dbReference>
<feature type="active site" evidence="5 6">
    <location>
        <position position="209"/>
    </location>
</feature>
<dbReference type="InterPro" id="IPR029510">
    <property type="entry name" value="Ald_DH_CS_GLU"/>
</dbReference>
<evidence type="ECO:0000256" key="5">
    <source>
        <dbReference type="PIRSR" id="PIRSR036492-1"/>
    </source>
</evidence>
<evidence type="ECO:0000256" key="7">
    <source>
        <dbReference type="RuleBase" id="RU003345"/>
    </source>
</evidence>
<dbReference type="AlphaFoldDB" id="A0A9D2ADB5"/>
<dbReference type="InterPro" id="IPR015590">
    <property type="entry name" value="Aldehyde_DH_dom"/>
</dbReference>
<comment type="similarity">
    <text evidence="1 4 7">Belongs to the aldehyde dehydrogenase family.</text>
</comment>
<dbReference type="SUPFAM" id="SSF53720">
    <property type="entry name" value="ALDH-like"/>
    <property type="match status" value="1"/>
</dbReference>
<dbReference type="InterPro" id="IPR012394">
    <property type="entry name" value="Aldehyde_DH_NAD(P)"/>
</dbReference>
<dbReference type="PROSITE" id="PS00070">
    <property type="entry name" value="ALDEHYDE_DEHYDR_CYS"/>
    <property type="match status" value="1"/>
</dbReference>
<dbReference type="GO" id="GO:0005737">
    <property type="term" value="C:cytoplasm"/>
    <property type="evidence" value="ECO:0007669"/>
    <property type="project" value="TreeGrafter"/>
</dbReference>
<comment type="caution">
    <text evidence="9">The sequence shown here is derived from an EMBL/GenBank/DDBJ whole genome shotgun (WGS) entry which is preliminary data.</text>
</comment>
<evidence type="ECO:0000256" key="1">
    <source>
        <dbReference type="ARBA" id="ARBA00009986"/>
    </source>
</evidence>
<dbReference type="PROSITE" id="PS00687">
    <property type="entry name" value="ALDEHYDE_DEHYDR_GLU"/>
    <property type="match status" value="1"/>
</dbReference>
<dbReference type="GO" id="GO:0004029">
    <property type="term" value="F:aldehyde dehydrogenase (NAD+) activity"/>
    <property type="evidence" value="ECO:0007669"/>
    <property type="project" value="TreeGrafter"/>
</dbReference>
<keyword evidence="2 4" id="KW-0560">Oxidoreductase</keyword>
<feature type="domain" description="Aldehyde dehydrogenase" evidence="8">
    <location>
        <begin position="2"/>
        <end position="428"/>
    </location>
</feature>